<dbReference type="GO" id="GO:0008168">
    <property type="term" value="F:methyltransferase activity"/>
    <property type="evidence" value="ECO:0007669"/>
    <property type="project" value="UniProtKB-UniRule"/>
</dbReference>
<keyword evidence="4" id="KW-0735">Signal-anchor</keyword>
<reference evidence="5 6" key="1">
    <citation type="submission" date="2024-01" db="EMBL/GenBank/DDBJ databases">
        <title>The genomes of 5 underutilized Papilionoideae crops provide insights into root nodulation and disease resistanc.</title>
        <authorList>
            <person name="Jiang F."/>
        </authorList>
    </citation>
    <scope>NUCLEOTIDE SEQUENCE [LARGE SCALE GENOMIC DNA]</scope>
    <source>
        <strain evidence="5">JINMINGXINNONG_FW02</strain>
        <tissue evidence="5">Leaves</tissue>
    </source>
</reference>
<evidence type="ECO:0000256" key="3">
    <source>
        <dbReference type="ARBA" id="ARBA00023180"/>
    </source>
</evidence>
<dbReference type="EMBL" id="JAYMYR010000006">
    <property type="protein sequence ID" value="KAK7357365.1"/>
    <property type="molecule type" value="Genomic_DNA"/>
</dbReference>
<dbReference type="Proteomes" id="UP001374584">
    <property type="component" value="Unassembled WGS sequence"/>
</dbReference>
<comment type="subcellular location">
    <subcellularLocation>
        <location evidence="4">Membrane</location>
        <topology evidence="4">Single-pass type II membrane protein</topology>
    </subcellularLocation>
</comment>
<dbReference type="PANTHER" id="PTHR10108:SF1150">
    <property type="entry name" value="METHYLTRANSFERASE"/>
    <property type="match status" value="1"/>
</dbReference>
<dbReference type="GO" id="GO:0032259">
    <property type="term" value="P:methylation"/>
    <property type="evidence" value="ECO:0007669"/>
    <property type="project" value="UniProtKB-KW"/>
</dbReference>
<dbReference type="AlphaFoldDB" id="A0AAN9R0D0"/>
<dbReference type="Pfam" id="PF03141">
    <property type="entry name" value="Methyltransf_29"/>
    <property type="match status" value="1"/>
</dbReference>
<dbReference type="GO" id="GO:0005768">
    <property type="term" value="C:endosome"/>
    <property type="evidence" value="ECO:0007669"/>
    <property type="project" value="TreeGrafter"/>
</dbReference>
<comment type="similarity">
    <text evidence="4">Belongs to the methyltransferase superfamily.</text>
</comment>
<keyword evidence="2 4" id="KW-0808">Transferase</keyword>
<name>A0AAN9R0D0_PHACN</name>
<dbReference type="GO" id="GO:0005802">
    <property type="term" value="C:trans-Golgi network"/>
    <property type="evidence" value="ECO:0007669"/>
    <property type="project" value="TreeGrafter"/>
</dbReference>
<dbReference type="InterPro" id="IPR004159">
    <property type="entry name" value="Put_SAM_MeTrfase"/>
</dbReference>
<keyword evidence="1 4" id="KW-0489">Methyltransferase</keyword>
<keyword evidence="4" id="KW-0812">Transmembrane</keyword>
<evidence type="ECO:0000313" key="5">
    <source>
        <dbReference type="EMBL" id="KAK7357365.1"/>
    </source>
</evidence>
<dbReference type="PANTHER" id="PTHR10108">
    <property type="entry name" value="SAM-DEPENDENT METHYLTRANSFERASE"/>
    <property type="match status" value="1"/>
</dbReference>
<dbReference type="GO" id="GO:0016020">
    <property type="term" value="C:membrane"/>
    <property type="evidence" value="ECO:0007669"/>
    <property type="project" value="UniProtKB-SubCell"/>
</dbReference>
<accession>A0AAN9R0D0</accession>
<comment type="caution">
    <text evidence="5">The sequence shown here is derived from an EMBL/GenBank/DDBJ whole genome shotgun (WGS) entry which is preliminary data.</text>
</comment>
<evidence type="ECO:0000256" key="4">
    <source>
        <dbReference type="RuleBase" id="RU366043"/>
    </source>
</evidence>
<evidence type="ECO:0000256" key="2">
    <source>
        <dbReference type="ARBA" id="ARBA00022679"/>
    </source>
</evidence>
<proteinExistence type="inferred from homology"/>
<dbReference type="EC" id="2.1.1.-" evidence="4"/>
<protein>
    <recommendedName>
        <fullName evidence="4">Methyltransferase</fullName>
        <ecNumber evidence="4">2.1.1.-</ecNumber>
    </recommendedName>
</protein>
<evidence type="ECO:0000313" key="6">
    <source>
        <dbReference type="Proteomes" id="UP001374584"/>
    </source>
</evidence>
<organism evidence="5 6">
    <name type="scientific">Phaseolus coccineus</name>
    <name type="common">Scarlet runner bean</name>
    <name type="synonym">Phaseolus multiflorus</name>
    <dbReference type="NCBI Taxonomy" id="3886"/>
    <lineage>
        <taxon>Eukaryota</taxon>
        <taxon>Viridiplantae</taxon>
        <taxon>Streptophyta</taxon>
        <taxon>Embryophyta</taxon>
        <taxon>Tracheophyta</taxon>
        <taxon>Spermatophyta</taxon>
        <taxon>Magnoliopsida</taxon>
        <taxon>eudicotyledons</taxon>
        <taxon>Gunneridae</taxon>
        <taxon>Pentapetalae</taxon>
        <taxon>rosids</taxon>
        <taxon>fabids</taxon>
        <taxon>Fabales</taxon>
        <taxon>Fabaceae</taxon>
        <taxon>Papilionoideae</taxon>
        <taxon>50 kb inversion clade</taxon>
        <taxon>NPAAA clade</taxon>
        <taxon>indigoferoid/millettioid clade</taxon>
        <taxon>Phaseoleae</taxon>
        <taxon>Phaseolus</taxon>
    </lineage>
</organism>
<keyword evidence="6" id="KW-1185">Reference proteome</keyword>
<evidence type="ECO:0000256" key="1">
    <source>
        <dbReference type="ARBA" id="ARBA00022603"/>
    </source>
</evidence>
<sequence>MVLWTETPLGTMVREHPTMVLLLDRAFCSAPRRVNTNPWFSAARNPVCNLALMVGTTDIPDWCYVETYGTKGRGKFTEAPSAEDLTLFYRKFPISHLSKAKVETLGSIYERGLIGIYHDWCEAMFTYPRTYDLIHADSVLSLYSDRHYARNGQILRPEGCVIIRDDVDMLVKVKSIVNGLEWDSINVDHEDGHLKREKLLFVVKKY</sequence>
<gene>
    <name evidence="5" type="ORF">VNO80_16650</name>
</gene>
<keyword evidence="3 4" id="KW-0325">Glycoprotein</keyword>